<protein>
    <recommendedName>
        <fullName evidence="7">Phosphatidylglycerol--prolipoprotein diacylglyceryl transferase</fullName>
        <ecNumber evidence="7">2.5.1.145</ecNumber>
    </recommendedName>
</protein>
<comment type="pathway">
    <text evidence="7">Protein modification; lipoprotein biosynthesis (diacylglyceryl transfer).</text>
</comment>
<keyword evidence="10" id="KW-1185">Reference proteome</keyword>
<gene>
    <name evidence="7" type="primary">lgt</name>
    <name evidence="9" type="ORF">CLV47_12739</name>
</gene>
<keyword evidence="9" id="KW-0449">Lipoprotein</keyword>
<dbReference type="PANTHER" id="PTHR30589">
    <property type="entry name" value="PROLIPOPROTEIN DIACYLGLYCERYL TRANSFERASE"/>
    <property type="match status" value="1"/>
</dbReference>
<dbReference type="EC" id="2.5.1.145" evidence="7"/>
<name>A0A2T0Z5U1_9ACTN</name>
<keyword evidence="3 7" id="KW-0808">Transferase</keyword>
<feature type="transmembrane region" description="Helical" evidence="7">
    <location>
        <begin position="256"/>
        <end position="274"/>
    </location>
</feature>
<feature type="compositionally biased region" description="Pro residues" evidence="8">
    <location>
        <begin position="321"/>
        <end position="336"/>
    </location>
</feature>
<dbReference type="OrthoDB" id="871140at2"/>
<evidence type="ECO:0000313" key="10">
    <source>
        <dbReference type="Proteomes" id="UP000237752"/>
    </source>
</evidence>
<dbReference type="GO" id="GO:0042158">
    <property type="term" value="P:lipoprotein biosynthetic process"/>
    <property type="evidence" value="ECO:0007669"/>
    <property type="project" value="UniProtKB-UniRule"/>
</dbReference>
<dbReference type="AlphaFoldDB" id="A0A2T0Z5U1"/>
<organism evidence="9 10">
    <name type="scientific">Antricoccus suffuscus</name>
    <dbReference type="NCBI Taxonomy" id="1629062"/>
    <lineage>
        <taxon>Bacteria</taxon>
        <taxon>Bacillati</taxon>
        <taxon>Actinomycetota</taxon>
        <taxon>Actinomycetes</taxon>
        <taxon>Geodermatophilales</taxon>
        <taxon>Antricoccaceae</taxon>
        <taxon>Antricoccus</taxon>
    </lineage>
</organism>
<dbReference type="GO" id="GO:0008961">
    <property type="term" value="F:phosphatidylglycerol-prolipoprotein diacylglyceryl transferase activity"/>
    <property type="evidence" value="ECO:0007669"/>
    <property type="project" value="UniProtKB-UniRule"/>
</dbReference>
<feature type="transmembrane region" description="Helical" evidence="7">
    <location>
        <begin position="197"/>
        <end position="214"/>
    </location>
</feature>
<dbReference type="PROSITE" id="PS01311">
    <property type="entry name" value="LGT"/>
    <property type="match status" value="1"/>
</dbReference>
<dbReference type="UniPathway" id="UPA00664"/>
<feature type="binding site" evidence="7">
    <location>
        <position position="147"/>
    </location>
    <ligand>
        <name>a 1,2-diacyl-sn-glycero-3-phospho-(1'-sn-glycerol)</name>
        <dbReference type="ChEBI" id="CHEBI:64716"/>
    </ligand>
</feature>
<dbReference type="EMBL" id="PVUE01000027">
    <property type="protein sequence ID" value="PRZ31703.1"/>
    <property type="molecule type" value="Genomic_DNA"/>
</dbReference>
<dbReference type="NCBIfam" id="TIGR00544">
    <property type="entry name" value="lgt"/>
    <property type="match status" value="1"/>
</dbReference>
<feature type="region of interest" description="Disordered" evidence="8">
    <location>
        <begin position="287"/>
        <end position="336"/>
    </location>
</feature>
<proteinExistence type="inferred from homology"/>
<keyword evidence="6 7" id="KW-0472">Membrane</keyword>
<feature type="transmembrane region" description="Helical" evidence="7">
    <location>
        <begin position="128"/>
        <end position="146"/>
    </location>
</feature>
<keyword evidence="4 7" id="KW-0812">Transmembrane</keyword>
<feature type="transmembrane region" description="Helical" evidence="7">
    <location>
        <begin position="100"/>
        <end position="121"/>
    </location>
</feature>
<keyword evidence="5 7" id="KW-1133">Transmembrane helix</keyword>
<keyword evidence="2 7" id="KW-1003">Cell membrane</keyword>
<dbReference type="PANTHER" id="PTHR30589:SF0">
    <property type="entry name" value="PHOSPHATIDYLGLYCEROL--PROLIPOPROTEIN DIACYLGLYCERYL TRANSFERASE"/>
    <property type="match status" value="1"/>
</dbReference>
<comment type="subcellular location">
    <subcellularLocation>
        <location evidence="7">Cell membrane</location>
        <topology evidence="7">Multi-pass membrane protein</topology>
    </subcellularLocation>
</comment>
<accession>A0A2T0Z5U1</accession>
<evidence type="ECO:0000256" key="6">
    <source>
        <dbReference type="ARBA" id="ARBA00023136"/>
    </source>
</evidence>
<evidence type="ECO:0000256" key="4">
    <source>
        <dbReference type="ARBA" id="ARBA00022692"/>
    </source>
</evidence>
<feature type="transmembrane region" description="Helical" evidence="7">
    <location>
        <begin position="62"/>
        <end position="80"/>
    </location>
</feature>
<feature type="transmembrane region" description="Helical" evidence="7">
    <location>
        <begin position="29"/>
        <end position="50"/>
    </location>
</feature>
<comment type="caution">
    <text evidence="9">The sequence shown here is derived from an EMBL/GenBank/DDBJ whole genome shotgun (WGS) entry which is preliminary data.</text>
</comment>
<dbReference type="Proteomes" id="UP000237752">
    <property type="component" value="Unassembled WGS sequence"/>
</dbReference>
<evidence type="ECO:0000256" key="5">
    <source>
        <dbReference type="ARBA" id="ARBA00022989"/>
    </source>
</evidence>
<evidence type="ECO:0000256" key="1">
    <source>
        <dbReference type="ARBA" id="ARBA00007150"/>
    </source>
</evidence>
<evidence type="ECO:0000256" key="8">
    <source>
        <dbReference type="SAM" id="MobiDB-lite"/>
    </source>
</evidence>
<evidence type="ECO:0000256" key="3">
    <source>
        <dbReference type="ARBA" id="ARBA00022679"/>
    </source>
</evidence>
<comment type="similarity">
    <text evidence="1 7">Belongs to the Lgt family.</text>
</comment>
<dbReference type="Pfam" id="PF01790">
    <property type="entry name" value="LGT"/>
    <property type="match status" value="1"/>
</dbReference>
<dbReference type="RefSeq" id="WP_106350998.1">
    <property type="nucleotide sequence ID" value="NZ_PVUE01000027.1"/>
</dbReference>
<sequence>MHTMLATSLASIPSPTVGAIHLGPIKIQMYAICILTGVIFAIWLSGRRLVARGGAPGEILDLAVWAVPFGLIGGRLYHIFTTPEPYFGKNGHLIDIFKVWNGGLGIWGAIALGAVGAYIGARKAKLRMAVVADAMAPGIVIAQGIGRIGNYFNNELYGGATNLPWKLEIYDYDLTKGEAIRDAAGNPIVKGYYQPTFLYELIWDVAVGCVLLWLDKKYKLGRGRVFALYVALYCLGRLGVEKLRTDQAEIILGQRLNVWTALIVGLAGLVVFFVRKGPRETSAYVDGRAPVVQTPATDNDSLDAAGQDASEGPDATADTAPDPPPDPPDPTDPPDK</sequence>
<evidence type="ECO:0000256" key="7">
    <source>
        <dbReference type="HAMAP-Rule" id="MF_01147"/>
    </source>
</evidence>
<dbReference type="GO" id="GO:0005886">
    <property type="term" value="C:plasma membrane"/>
    <property type="evidence" value="ECO:0007669"/>
    <property type="project" value="UniProtKB-SubCell"/>
</dbReference>
<evidence type="ECO:0000256" key="2">
    <source>
        <dbReference type="ARBA" id="ARBA00022475"/>
    </source>
</evidence>
<evidence type="ECO:0000313" key="9">
    <source>
        <dbReference type="EMBL" id="PRZ31703.1"/>
    </source>
</evidence>
<reference evidence="9 10" key="1">
    <citation type="submission" date="2018-03" db="EMBL/GenBank/DDBJ databases">
        <title>Genomic Encyclopedia of Archaeal and Bacterial Type Strains, Phase II (KMG-II): from individual species to whole genera.</title>
        <authorList>
            <person name="Goeker M."/>
        </authorList>
    </citation>
    <scope>NUCLEOTIDE SEQUENCE [LARGE SCALE GENOMIC DNA]</scope>
    <source>
        <strain evidence="9 10">DSM 100065</strain>
    </source>
</reference>
<dbReference type="InterPro" id="IPR001640">
    <property type="entry name" value="Lgt"/>
</dbReference>
<comment type="catalytic activity">
    <reaction evidence="7">
        <text>L-cysteinyl-[prolipoprotein] + a 1,2-diacyl-sn-glycero-3-phospho-(1'-sn-glycerol) = an S-1,2-diacyl-sn-glyceryl-L-cysteinyl-[prolipoprotein] + sn-glycerol 1-phosphate + H(+)</text>
        <dbReference type="Rhea" id="RHEA:56712"/>
        <dbReference type="Rhea" id="RHEA-COMP:14679"/>
        <dbReference type="Rhea" id="RHEA-COMP:14680"/>
        <dbReference type="ChEBI" id="CHEBI:15378"/>
        <dbReference type="ChEBI" id="CHEBI:29950"/>
        <dbReference type="ChEBI" id="CHEBI:57685"/>
        <dbReference type="ChEBI" id="CHEBI:64716"/>
        <dbReference type="ChEBI" id="CHEBI:140658"/>
        <dbReference type="EC" id="2.5.1.145"/>
    </reaction>
</comment>
<dbReference type="HAMAP" id="MF_01147">
    <property type="entry name" value="Lgt"/>
    <property type="match status" value="1"/>
</dbReference>
<feature type="transmembrane region" description="Helical" evidence="7">
    <location>
        <begin position="226"/>
        <end position="244"/>
    </location>
</feature>
<comment type="function">
    <text evidence="7">Catalyzes the transfer of the diacylglyceryl group from phosphatidylglycerol to the sulfhydryl group of the N-terminal cysteine of a prolipoprotein, the first step in the formation of mature lipoproteins.</text>
</comment>